<dbReference type="PANTHER" id="PTHR38462:SF1">
    <property type="entry name" value="YPRB RIBONUCLEASE H-LIKE DOMAIN-CONTAINING PROTEIN"/>
    <property type="match status" value="1"/>
</dbReference>
<dbReference type="SUPFAM" id="SSF53098">
    <property type="entry name" value="Ribonuclease H-like"/>
    <property type="match status" value="1"/>
</dbReference>
<evidence type="ECO:0000256" key="1">
    <source>
        <dbReference type="SAM" id="MobiDB-lite"/>
    </source>
</evidence>
<dbReference type="OrthoDB" id="9790530at2"/>
<dbReference type="FunCoup" id="H8MXF2">
    <property type="interactions" value="1"/>
</dbReference>
<reference evidence="4" key="2">
    <citation type="submission" date="2012-03" db="EMBL/GenBank/DDBJ databases">
        <title>Genome sequence of the fruiting myxobacterium Corallococcus coralloides DSM 2259.</title>
        <authorList>
            <person name="Huntley S."/>
            <person name="Zhang Y."/>
            <person name="Treuner-Lange A."/>
            <person name="Sensen C.W."/>
            <person name="Sogaard-Andersen L."/>
        </authorList>
    </citation>
    <scope>NUCLEOTIDE SEQUENCE [LARGE SCALE GENOMIC DNA]</scope>
    <source>
        <strain evidence="4">ATCC 25202 / DSM 2259 / NBRC 100086 / M2</strain>
    </source>
</reference>
<dbReference type="InParanoid" id="H8MXF2"/>
<dbReference type="HOGENOM" id="CLU_035904_1_0_7"/>
<evidence type="ECO:0000313" key="3">
    <source>
        <dbReference type="EMBL" id="AFE05674.1"/>
    </source>
</evidence>
<reference evidence="3 4" key="1">
    <citation type="journal article" date="2012" name="J. Bacteriol.">
        <title>Complete Genome Sequence of the Fruiting Myxobacterium Corallococcus coralloides DSM 2259.</title>
        <authorList>
            <person name="Huntley S."/>
            <person name="Zhang Y."/>
            <person name="Treuner-Lange A."/>
            <person name="Kneip S."/>
            <person name="Sensen C.W."/>
            <person name="Sogaard-Andersen L."/>
        </authorList>
    </citation>
    <scope>NUCLEOTIDE SEQUENCE [LARGE SCALE GENOMIC DNA]</scope>
    <source>
        <strain evidence="4">ATCC 25202 / DSM 2259 / NBRC 100086 / M2</strain>
    </source>
</reference>
<evidence type="ECO:0000259" key="2">
    <source>
        <dbReference type="Pfam" id="PF13482"/>
    </source>
</evidence>
<dbReference type="Gene3D" id="3.30.420.10">
    <property type="entry name" value="Ribonuclease H-like superfamily/Ribonuclease H"/>
    <property type="match status" value="1"/>
</dbReference>
<dbReference type="STRING" id="1144275.COCOR_04159"/>
<dbReference type="InterPro" id="IPR038720">
    <property type="entry name" value="YprB_RNase_H-like_dom"/>
</dbReference>
<accession>H8MXF2</accession>
<dbReference type="KEGG" id="ccx:COCOR_04159"/>
<protein>
    <recommendedName>
        <fullName evidence="2">YprB ribonuclease H-like domain-containing protein</fullName>
    </recommendedName>
</protein>
<keyword evidence="4" id="KW-1185">Reference proteome</keyword>
<sequence>MDLKRKLSRLTSAGPGTQARAPVNTVAVAPGVETPAVEARAQDAAVSRIPPVEEAGTTTLAEVLVQALRKRMSMDEEGEPPLEVPPPRDVPSQEAGRADGLVDLREEARRRFAAKRGGATEPGASDPRVEELRQMLSFWAERQGTASARKAVAPVPEPRALPVEARATPHGTVHVAEQVYAPDHRHGTAPVAAALDVEARLVAGLALHPELESVDFTRMLMLDTETTGLAGGTGTVPFLVGLGWFEGRSMRVQQLFLRRMGEEAPMLRLLAERMASSSCLVTYNGKSFDWPLLRTRFVLNRVPVPKELPHLDLLHCARRVFKHRGEGARLVHLESKVLGHHRVGDVDGSLIPELYFRFLRGTDGSELVPVLEHNQKDLLLLAALMGDLVRRFQSEGTERQDPRDLLGFAQVAERAGDAARALTFAKAAAESGGPVGIEALVLASRLCRRSGDCETAVAHLQRALTFAKPGQGAVLHLSLTKLYEHSLKDLPRALYHARLAAPVELPEDHQLRLERLERRLSRQGA</sequence>
<dbReference type="Proteomes" id="UP000007587">
    <property type="component" value="Chromosome"/>
</dbReference>
<dbReference type="AlphaFoldDB" id="H8MXF2"/>
<dbReference type="EMBL" id="CP003389">
    <property type="protein sequence ID" value="AFE05674.1"/>
    <property type="molecule type" value="Genomic_DNA"/>
</dbReference>
<organism evidence="3 4">
    <name type="scientific">Corallococcus coralloides (strain ATCC 25202 / DSM 2259 / NBRC 100086 / M2)</name>
    <name type="common">Myxococcus coralloides</name>
    <dbReference type="NCBI Taxonomy" id="1144275"/>
    <lineage>
        <taxon>Bacteria</taxon>
        <taxon>Pseudomonadati</taxon>
        <taxon>Myxococcota</taxon>
        <taxon>Myxococcia</taxon>
        <taxon>Myxococcales</taxon>
        <taxon>Cystobacterineae</taxon>
        <taxon>Myxococcaceae</taxon>
        <taxon>Corallococcus</taxon>
    </lineage>
</organism>
<dbReference type="RefSeq" id="WP_014396970.1">
    <property type="nucleotide sequence ID" value="NC_017030.1"/>
</dbReference>
<feature type="region of interest" description="Disordered" evidence="1">
    <location>
        <begin position="73"/>
        <end position="96"/>
    </location>
</feature>
<proteinExistence type="predicted"/>
<name>H8MXF2_CORCM</name>
<evidence type="ECO:0000313" key="4">
    <source>
        <dbReference type="Proteomes" id="UP000007587"/>
    </source>
</evidence>
<dbReference type="eggNOG" id="COG3359">
    <property type="taxonomic scope" value="Bacteria"/>
</dbReference>
<dbReference type="InterPro" id="IPR012337">
    <property type="entry name" value="RNaseH-like_sf"/>
</dbReference>
<dbReference type="InterPro" id="IPR036397">
    <property type="entry name" value="RNaseH_sf"/>
</dbReference>
<feature type="domain" description="YprB ribonuclease H-like" evidence="2">
    <location>
        <begin position="221"/>
        <end position="387"/>
    </location>
</feature>
<gene>
    <name evidence="3" type="ordered locus">COCOR_04159</name>
</gene>
<dbReference type="GO" id="GO:0003676">
    <property type="term" value="F:nucleic acid binding"/>
    <property type="evidence" value="ECO:0007669"/>
    <property type="project" value="InterPro"/>
</dbReference>
<dbReference type="PANTHER" id="PTHR38462">
    <property type="entry name" value="EXONUCLEASE-LIKE PROTEIN"/>
    <property type="match status" value="1"/>
</dbReference>
<feature type="region of interest" description="Disordered" evidence="1">
    <location>
        <begin position="1"/>
        <end position="22"/>
    </location>
</feature>
<dbReference type="Pfam" id="PF13482">
    <property type="entry name" value="RNase_H_2"/>
    <property type="match status" value="1"/>
</dbReference>